<organism evidence="8 9">
    <name type="scientific">Urochloa decumbens</name>
    <dbReference type="NCBI Taxonomy" id="240449"/>
    <lineage>
        <taxon>Eukaryota</taxon>
        <taxon>Viridiplantae</taxon>
        <taxon>Streptophyta</taxon>
        <taxon>Embryophyta</taxon>
        <taxon>Tracheophyta</taxon>
        <taxon>Spermatophyta</taxon>
        <taxon>Magnoliopsida</taxon>
        <taxon>Liliopsida</taxon>
        <taxon>Poales</taxon>
        <taxon>Poaceae</taxon>
        <taxon>PACMAD clade</taxon>
        <taxon>Panicoideae</taxon>
        <taxon>Panicodae</taxon>
        <taxon>Paniceae</taxon>
        <taxon>Melinidinae</taxon>
        <taxon>Urochloa</taxon>
    </lineage>
</organism>
<dbReference type="InterPro" id="IPR011016">
    <property type="entry name" value="Znf_RING-CH"/>
</dbReference>
<keyword evidence="6" id="KW-0812">Transmembrane</keyword>
<keyword evidence="1" id="KW-0479">Metal-binding</keyword>
<keyword evidence="9" id="KW-1185">Reference proteome</keyword>
<evidence type="ECO:0000259" key="7">
    <source>
        <dbReference type="PROSITE" id="PS50089"/>
    </source>
</evidence>
<dbReference type="SMART" id="SM00744">
    <property type="entry name" value="RINGv"/>
    <property type="match status" value="1"/>
</dbReference>
<feature type="domain" description="RING-type" evidence="7">
    <location>
        <begin position="141"/>
        <end position="183"/>
    </location>
</feature>
<protein>
    <recommendedName>
        <fullName evidence="7">RING-type domain-containing protein</fullName>
    </recommendedName>
</protein>
<dbReference type="PROSITE" id="PS50089">
    <property type="entry name" value="ZF_RING_2"/>
    <property type="match status" value="1"/>
</dbReference>
<dbReference type="SUPFAM" id="SSF57850">
    <property type="entry name" value="RING/U-box"/>
    <property type="match status" value="1"/>
</dbReference>
<evidence type="ECO:0000256" key="6">
    <source>
        <dbReference type="SAM" id="Phobius"/>
    </source>
</evidence>
<dbReference type="Proteomes" id="UP001497457">
    <property type="component" value="Unassembled WGS sequence"/>
</dbReference>
<evidence type="ECO:0000313" key="9">
    <source>
        <dbReference type="Proteomes" id="UP001497457"/>
    </source>
</evidence>
<dbReference type="Gene3D" id="3.30.40.10">
    <property type="entry name" value="Zinc/RING finger domain, C3HC4 (zinc finger)"/>
    <property type="match status" value="1"/>
</dbReference>
<evidence type="ECO:0000256" key="3">
    <source>
        <dbReference type="ARBA" id="ARBA00022833"/>
    </source>
</evidence>
<feature type="transmembrane region" description="Helical" evidence="6">
    <location>
        <begin position="54"/>
        <end position="74"/>
    </location>
</feature>
<gene>
    <name evidence="8" type="ORF">URODEC1_LOCUS122739</name>
</gene>
<evidence type="ECO:0000256" key="4">
    <source>
        <dbReference type="PROSITE-ProRule" id="PRU00175"/>
    </source>
</evidence>
<keyword evidence="6" id="KW-1133">Transmembrane helix</keyword>
<evidence type="ECO:0000256" key="2">
    <source>
        <dbReference type="ARBA" id="ARBA00022771"/>
    </source>
</evidence>
<sequence>MMIPTKPILGAAGGRRRRLIVDLPDPPLAPNGEPQGLQAAADSSGLSPAQSSGILLLFLLVVALVIAFLFNSICKKAEEEHRQQATSSHGGEGGRRPRQRPPQQRQAAAVPEVAVDMQQAEAEAALDCKYKASEPWEEGTCSVCLAELEDGEALKMLMPCMHYFHTACLDEWLRKSTTCPICRAPCTAAAAAAPKAAGRRRRT</sequence>
<reference evidence="8 9" key="1">
    <citation type="submission" date="2024-10" db="EMBL/GenBank/DDBJ databases">
        <authorList>
            <person name="Ryan C."/>
        </authorList>
    </citation>
    <scope>NUCLEOTIDE SEQUENCE [LARGE SCALE GENOMIC DNA]</scope>
</reference>
<feature type="region of interest" description="Disordered" evidence="5">
    <location>
        <begin position="81"/>
        <end position="109"/>
    </location>
</feature>
<dbReference type="AlphaFoldDB" id="A0ABC9H4C7"/>
<dbReference type="PANTHER" id="PTHR45676:SF159">
    <property type="entry name" value="RING-H2 FINGER PROTEIN ATL51"/>
    <property type="match status" value="1"/>
</dbReference>
<keyword evidence="2 4" id="KW-0863">Zinc-finger</keyword>
<evidence type="ECO:0000313" key="8">
    <source>
        <dbReference type="EMBL" id="CAM0149570.1"/>
    </source>
</evidence>
<accession>A0ABC9H4C7</accession>
<dbReference type="GO" id="GO:0008270">
    <property type="term" value="F:zinc ion binding"/>
    <property type="evidence" value="ECO:0007669"/>
    <property type="project" value="UniProtKB-KW"/>
</dbReference>
<keyword evidence="6" id="KW-0472">Membrane</keyword>
<comment type="caution">
    <text evidence="8">The sequence shown here is derived from an EMBL/GenBank/DDBJ whole genome shotgun (WGS) entry which is preliminary data.</text>
</comment>
<feature type="region of interest" description="Disordered" evidence="5">
    <location>
        <begin position="21"/>
        <end position="44"/>
    </location>
</feature>
<dbReference type="PANTHER" id="PTHR45676">
    <property type="entry name" value="RING-H2 FINGER PROTEIN ATL51-RELATED"/>
    <property type="match status" value="1"/>
</dbReference>
<dbReference type="EMBL" id="CAXIPR030002257">
    <property type="protein sequence ID" value="CAM0149570.1"/>
    <property type="molecule type" value="Genomic_DNA"/>
</dbReference>
<dbReference type="InterPro" id="IPR013083">
    <property type="entry name" value="Znf_RING/FYVE/PHD"/>
</dbReference>
<evidence type="ECO:0000256" key="1">
    <source>
        <dbReference type="ARBA" id="ARBA00022723"/>
    </source>
</evidence>
<dbReference type="Pfam" id="PF13639">
    <property type="entry name" value="zf-RING_2"/>
    <property type="match status" value="1"/>
</dbReference>
<dbReference type="SMART" id="SM00184">
    <property type="entry name" value="RING"/>
    <property type="match status" value="1"/>
</dbReference>
<evidence type="ECO:0000256" key="5">
    <source>
        <dbReference type="SAM" id="MobiDB-lite"/>
    </source>
</evidence>
<dbReference type="InterPro" id="IPR001841">
    <property type="entry name" value="Znf_RING"/>
</dbReference>
<keyword evidence="3" id="KW-0862">Zinc</keyword>
<proteinExistence type="predicted"/>
<name>A0ABC9H4C7_9POAL</name>